<dbReference type="Pfam" id="PF05709">
    <property type="entry name" value="Sipho_tail"/>
    <property type="match status" value="1"/>
</dbReference>
<feature type="domain" description="Siphovirus-type tail component RIFT-related" evidence="1">
    <location>
        <begin position="20"/>
        <end position="117"/>
    </location>
</feature>
<comment type="caution">
    <text evidence="2">The sequence shown here is derived from an EMBL/GenBank/DDBJ whole genome shotgun (WGS) entry which is preliminary data.</text>
</comment>
<proteinExistence type="predicted"/>
<reference evidence="2 3" key="1">
    <citation type="journal article" date="2022" name="Microbiol. Res.">
        <title>Comparative genome analysis, predicted lifestyle and antimicrobial strategies of Lactococcus carnosus and Lactococcus paracarnosus isolated from meat.</title>
        <authorList>
            <person name="Werum V."/>
            <person name="Ehrmann M."/>
            <person name="Vogel R."/>
            <person name="Hilgarth M."/>
        </authorList>
    </citation>
    <scope>NUCLEOTIDE SEQUENCE [LARGE SCALE GENOMIC DNA]</scope>
    <source>
        <strain evidence="2 3">TMW22177</strain>
    </source>
</reference>
<dbReference type="RefSeq" id="WP_244034190.1">
    <property type="nucleotide sequence ID" value="NZ_JAAECS010000001.1"/>
</dbReference>
<evidence type="ECO:0000313" key="2">
    <source>
        <dbReference type="EMBL" id="MCJ1989023.1"/>
    </source>
</evidence>
<dbReference type="Gene3D" id="2.40.30.200">
    <property type="match status" value="1"/>
</dbReference>
<evidence type="ECO:0000313" key="3">
    <source>
        <dbReference type="Proteomes" id="UP001522450"/>
    </source>
</evidence>
<accession>A0ABT0AQQ2</accession>
<gene>
    <name evidence="2" type="ORF">GYN21_02210</name>
</gene>
<dbReference type="EMBL" id="JAAECS010000001">
    <property type="protein sequence ID" value="MCJ1989023.1"/>
    <property type="molecule type" value="Genomic_DNA"/>
</dbReference>
<protein>
    <submittedName>
        <fullName evidence="2">Phage tail protein</fullName>
    </submittedName>
</protein>
<dbReference type="InterPro" id="IPR008841">
    <property type="entry name" value="Siphovirus-type_tail_N"/>
</dbReference>
<dbReference type="Proteomes" id="UP001522450">
    <property type="component" value="Unassembled WGS sequence"/>
</dbReference>
<sequence>MGVIINNQNTKILGFALKGRPSIPSANKKYETIEIEGRDGSLTRFLSYEDLKFSLTFNILFQDDIKQKLREIKGLMSQAKTLSFDDSPNFFYKIKQAQVSDTESIIRRHGVFSVDFVADSFEYEASSVLEYVNPTKLLIRNNTTYFSQPIIKIFGEGNIKLTVNDELIELKNVMDGIILDSEKQEAYLADVNKNSQMVGNFPNFEIGENQIICTGKVNKVEILPNWRWLT</sequence>
<evidence type="ECO:0000259" key="1">
    <source>
        <dbReference type="Pfam" id="PF05709"/>
    </source>
</evidence>
<name>A0ABT0AQQ2_9LACT</name>
<organism evidence="2 3">
    <name type="scientific">Pseudolactococcus carnosus</name>
    <dbReference type="NCBI Taxonomy" id="2749961"/>
    <lineage>
        <taxon>Bacteria</taxon>
        <taxon>Bacillati</taxon>
        <taxon>Bacillota</taxon>
        <taxon>Bacilli</taxon>
        <taxon>Lactobacillales</taxon>
        <taxon>Streptococcaceae</taxon>
        <taxon>Pseudolactococcus</taxon>
    </lineage>
</organism>
<keyword evidence="3" id="KW-1185">Reference proteome</keyword>